<dbReference type="OrthoDB" id="28208at2759"/>
<organism evidence="2 4">
    <name type="scientific">Rhodotorula toruloides</name>
    <name type="common">Yeast</name>
    <name type="synonym">Rhodosporidium toruloides</name>
    <dbReference type="NCBI Taxonomy" id="5286"/>
    <lineage>
        <taxon>Eukaryota</taxon>
        <taxon>Fungi</taxon>
        <taxon>Dikarya</taxon>
        <taxon>Basidiomycota</taxon>
        <taxon>Pucciniomycotina</taxon>
        <taxon>Microbotryomycetes</taxon>
        <taxon>Sporidiobolales</taxon>
        <taxon>Sporidiobolaceae</taxon>
        <taxon>Rhodotorula</taxon>
    </lineage>
</organism>
<feature type="region of interest" description="Disordered" evidence="1">
    <location>
        <begin position="915"/>
        <end position="985"/>
    </location>
</feature>
<feature type="compositionally biased region" description="Polar residues" evidence="1">
    <location>
        <begin position="195"/>
        <end position="207"/>
    </location>
</feature>
<protein>
    <submittedName>
        <fullName evidence="2 3">Proteophosphoglycan ppg4</fullName>
    </submittedName>
</protein>
<dbReference type="Proteomes" id="UP000199069">
    <property type="component" value="Unassembled WGS sequence"/>
</dbReference>
<accession>A0A0K3C804</accession>
<feature type="region of interest" description="Disordered" evidence="1">
    <location>
        <begin position="531"/>
        <end position="592"/>
    </location>
</feature>
<dbReference type="EMBL" id="CWKI01000003">
    <property type="protein sequence ID" value="CTR05829.1"/>
    <property type="molecule type" value="Genomic_DNA"/>
</dbReference>
<feature type="compositionally biased region" description="Low complexity" evidence="1">
    <location>
        <begin position="29"/>
        <end position="67"/>
    </location>
</feature>
<evidence type="ECO:0000313" key="4">
    <source>
        <dbReference type="Proteomes" id="UP000199069"/>
    </source>
</evidence>
<gene>
    <name evidence="2" type="primary">FGENESH: predicted gene_3.141</name>
    <name evidence="3" type="ORF">AAT19DRAFT_12908</name>
    <name evidence="2" type="ORF">BN2166_0016900</name>
</gene>
<keyword evidence="4" id="KW-1185">Reference proteome</keyword>
<reference evidence="2 4" key="1">
    <citation type="submission" date="2015-07" db="EMBL/GenBank/DDBJ databases">
        <authorList>
            <person name="Cajimat M.N.B."/>
            <person name="Milazzo M.L."/>
            <person name="Fulhorst C.F."/>
        </authorList>
    </citation>
    <scope>NUCLEOTIDE SEQUENCE [LARGE SCALE GENOMIC DNA]</scope>
    <source>
        <strain evidence="2">Single colony</strain>
    </source>
</reference>
<dbReference type="OMA" id="MWSRFRQ"/>
<sequence length="1248" mass="130541">MAIPLASDRPTPTPSTSANLRADFATAQSLSLPPSLAPSPGLAGPSGLGAPNPHTRSASLPLASPAESPHHPAPNQPRQLPPGAGYAPDNLHRPNASVPAGSSLPSRGPAAMVGAAEDASNGSWRDGDARPGMLRVQSSGLDTVTEGTSGSSTAGGPTGGGAERRDVHATGQAWQAASTMERPPMLLPNPPVPSTHVSQPQEWSNTLQQPTPPPSQHPAPSQSDGYSTPRINYSRPYQLSVAIPSGQNSSVTPSPQPSPVDSRNGPIPPPLRQRTSFVGVPGGRGPSSTRAAADAAERASNIPSFVPAPAFSVDDRGPYPPHLTSPTRVVKDPFASYQNGDEGEYLASPAASAPRVQPHGMATEMGRPGSLAFDFGSMPDDMAGVGRNSVIRAAASPASATGPSLSQNPPAALSPPRSLPPPAVRSPQIVAASQQALSASAQQGQTGVSYAPASPALASPAPPIPSPAQLNSPAAVVQQALPPHLTPQPEICVECMMRDRDMADVDVTGPGVWERASDADFEEQMHWEMENPVDNGSWSGDHAGGAGGGSLESGHGGGRRRGSGAAYSRESVGGRSSNNHGMSGRRRLGKGQLLTSGNLKVLTTMNPPASSHRWRTLQTYLATQIHLLDLERQAREAAGIHHIEPPPIANTRDVRLSVQSASTAALSSRNRSSSLLSPASLAAEKAALEQEERQARVAKAQRQSRVALVDETNRHSSASLFPPSIAPPQPFFALASSGSSMRSYSTGDQPWLGNQLRRFSSSGTKDNLPPKSPAASTASNRFAFPKFARSTTDLRSVGTPRSISPARTSVGLDDRRTSMWSRFRQSASASVLSFAPSGSMMDMHLGLSQDKHMPYAHPPYDTYPSMSDPAVARHADRRERDRVLAVSGGSGAVDDASTGKKKKKGLKGFLNKLVGGGKKANTSPAPEQAGFNGNLALDGSYGDDDELAPPPPLSALVNEPRYHQRSASNSSIDSFGPYTPPLHPAQQFRTSYAAPLNDHGSFRSAPADRQSIMTMGSYISTRSKPAMNGGGSQQQTNGYGRPSLDSLGDQANSGGFPRSRSSEPHLVDGGEPEVLAIEGERAPTPHDLAVNGVSPHPSGMKQKSLPLLPSDAMNRQPAFNRPFESYSDPSTPLSPPNAPYANHAGSRSAYSLGPSSSQSNFVEEFGLDGHGGRDRSATVTGNGQTVRKSRSRSKVFSMNFGGFGKKKTASPEVPPLPSPQILRGASLDAGYAMQGDMSFDARQAAYAR</sequence>
<feature type="compositionally biased region" description="Gly residues" evidence="1">
    <location>
        <begin position="542"/>
        <end position="556"/>
    </location>
</feature>
<feature type="compositionally biased region" description="Polar residues" evidence="1">
    <location>
        <begin position="136"/>
        <end position="146"/>
    </location>
</feature>
<feature type="region of interest" description="Disordered" evidence="1">
    <location>
        <begin position="1"/>
        <end position="294"/>
    </location>
</feature>
<feature type="compositionally biased region" description="Polar residues" evidence="1">
    <location>
        <begin position="224"/>
        <end position="237"/>
    </location>
</feature>
<feature type="region of interest" description="Disordered" evidence="1">
    <location>
        <begin position="745"/>
        <end position="780"/>
    </location>
</feature>
<feature type="region of interest" description="Disordered" evidence="1">
    <location>
        <begin position="1116"/>
        <end position="1217"/>
    </location>
</feature>
<reference evidence="3 5" key="2">
    <citation type="journal article" date="2018" name="Elife">
        <title>Functional genomics of lipid metabolism in the oleaginous yeast Rhodosporidium toruloides.</title>
        <authorList>
            <person name="Coradetti S.T."/>
            <person name="Pinel D."/>
            <person name="Geiselman G."/>
            <person name="Ito M."/>
            <person name="Mondo S."/>
            <person name="Reilly M.C."/>
            <person name="Cheng Y.F."/>
            <person name="Bauer S."/>
            <person name="Grigoriev I."/>
            <person name="Gladden J.M."/>
            <person name="Simmons B.A."/>
            <person name="Brem R."/>
            <person name="Arkin A.P."/>
            <person name="Skerker J.M."/>
        </authorList>
    </citation>
    <scope>NUCLEOTIDE SEQUENCE [LARGE SCALE GENOMIC DNA]</scope>
    <source>
        <strain evidence="3 5">NBRC 0880</strain>
    </source>
</reference>
<proteinExistence type="predicted"/>
<evidence type="ECO:0000256" key="1">
    <source>
        <dbReference type="SAM" id="MobiDB-lite"/>
    </source>
</evidence>
<dbReference type="AlphaFoldDB" id="A0A0K3C804"/>
<dbReference type="STRING" id="5286.A0A0K3C804"/>
<evidence type="ECO:0000313" key="5">
    <source>
        <dbReference type="Proteomes" id="UP000239560"/>
    </source>
</evidence>
<evidence type="ECO:0000313" key="2">
    <source>
        <dbReference type="EMBL" id="CTR05829.1"/>
    </source>
</evidence>
<feature type="compositionally biased region" description="Low complexity" evidence="1">
    <location>
        <begin position="395"/>
        <end position="416"/>
    </location>
</feature>
<evidence type="ECO:0000313" key="3">
    <source>
        <dbReference type="EMBL" id="PRQ75886.1"/>
    </source>
</evidence>
<name>A0A0K3C804_RHOTO</name>
<dbReference type="EMBL" id="LCTV02000003">
    <property type="protein sequence ID" value="PRQ75886.1"/>
    <property type="molecule type" value="Genomic_DNA"/>
</dbReference>
<dbReference type="Proteomes" id="UP000239560">
    <property type="component" value="Unassembled WGS sequence"/>
</dbReference>
<feature type="region of interest" description="Disordered" evidence="1">
    <location>
        <begin position="1021"/>
        <end position="1069"/>
    </location>
</feature>
<feature type="region of interest" description="Disordered" evidence="1">
    <location>
        <begin position="395"/>
        <end position="454"/>
    </location>
</feature>
<feature type="compositionally biased region" description="Low complexity" evidence="1">
    <location>
        <begin position="425"/>
        <end position="454"/>
    </location>
</feature>